<organism evidence="3 4">
    <name type="scientific">Mucilaginibacter pineti</name>
    <dbReference type="NCBI Taxonomy" id="1391627"/>
    <lineage>
        <taxon>Bacteria</taxon>
        <taxon>Pseudomonadati</taxon>
        <taxon>Bacteroidota</taxon>
        <taxon>Sphingobacteriia</taxon>
        <taxon>Sphingobacteriales</taxon>
        <taxon>Sphingobacteriaceae</taxon>
        <taxon>Mucilaginibacter</taxon>
    </lineage>
</organism>
<accession>A0A1G7G719</accession>
<proteinExistence type="predicted"/>
<feature type="domain" description="N-terminal" evidence="1">
    <location>
        <begin position="9"/>
        <end position="111"/>
    </location>
</feature>
<sequence length="220" mass="24946">MNTKNYKPLQEQIAEKLIAALQEGTSPFQKPWTDDNSSGYRTPLNPTTGKNYRGMNAFWLAMQGYDDPRWLTFKQAAASKWSVMKGARSTMITYVKKFDLKPILDEKGRPVLDSDGNPKKAQIKLARPMFINALVFNGEQINGIPPWQQDLSEKQAEQPWSAIERAEQIIRSSQAVIKHGGNEAYYAPSRDRIQIPKKEQFDSAAKYYATLLHELGHNAA</sequence>
<dbReference type="AlphaFoldDB" id="A0A1G7G719"/>
<dbReference type="InterPro" id="IPR013610">
    <property type="entry name" value="ArdC_N"/>
</dbReference>
<evidence type="ECO:0008006" key="5">
    <source>
        <dbReference type="Google" id="ProtNLM"/>
    </source>
</evidence>
<keyword evidence="4" id="KW-1185">Reference proteome</keyword>
<evidence type="ECO:0000313" key="4">
    <source>
        <dbReference type="Proteomes" id="UP000199072"/>
    </source>
</evidence>
<gene>
    <name evidence="3" type="ORF">SAMN05216464_1101</name>
</gene>
<dbReference type="InterPro" id="IPR041459">
    <property type="entry name" value="MPTase-PolyVal"/>
</dbReference>
<reference evidence="3 4" key="1">
    <citation type="submission" date="2016-10" db="EMBL/GenBank/DDBJ databases">
        <authorList>
            <person name="de Groot N.N."/>
        </authorList>
    </citation>
    <scope>NUCLEOTIDE SEQUENCE [LARGE SCALE GENOMIC DNA]</scope>
    <source>
        <strain evidence="3 4">47C3B</strain>
    </source>
</reference>
<dbReference type="RefSeq" id="WP_091151784.1">
    <property type="nucleotide sequence ID" value="NZ_FNAI01000010.1"/>
</dbReference>
<dbReference type="OrthoDB" id="9792687at2"/>
<name>A0A1G7G719_9SPHI</name>
<dbReference type="GO" id="GO:0003697">
    <property type="term" value="F:single-stranded DNA binding"/>
    <property type="evidence" value="ECO:0007669"/>
    <property type="project" value="InterPro"/>
</dbReference>
<dbReference type="Pfam" id="PF08401">
    <property type="entry name" value="ArdcN"/>
    <property type="match status" value="1"/>
</dbReference>
<dbReference type="Pfam" id="PF18818">
    <property type="entry name" value="MPTase-PolyVal"/>
    <property type="match status" value="1"/>
</dbReference>
<evidence type="ECO:0000259" key="1">
    <source>
        <dbReference type="Pfam" id="PF08401"/>
    </source>
</evidence>
<dbReference type="Proteomes" id="UP000199072">
    <property type="component" value="Unassembled WGS sequence"/>
</dbReference>
<feature type="domain" description="Polyvalent protein metallopeptidase" evidence="2">
    <location>
        <begin position="164"/>
        <end position="218"/>
    </location>
</feature>
<evidence type="ECO:0000313" key="3">
    <source>
        <dbReference type="EMBL" id="SDE83928.1"/>
    </source>
</evidence>
<evidence type="ECO:0000259" key="2">
    <source>
        <dbReference type="Pfam" id="PF18818"/>
    </source>
</evidence>
<dbReference type="EMBL" id="FNAI01000010">
    <property type="protein sequence ID" value="SDE83928.1"/>
    <property type="molecule type" value="Genomic_DNA"/>
</dbReference>
<protein>
    <recommendedName>
        <fullName evidence="5">Antirestriction protein ArdC</fullName>
    </recommendedName>
</protein>
<dbReference type="STRING" id="1391627.SAMN05216464_1101"/>